<reference evidence="1 2" key="1">
    <citation type="submission" date="2017-01" db="EMBL/GenBank/DDBJ databases">
        <title>The cable genome- insights into the physiology and evolution of filamentous bacteria capable of sulfide oxidation via long distance electron transfer.</title>
        <authorList>
            <person name="Schreiber L."/>
            <person name="Bjerg J.T."/>
            <person name="Boggild A."/>
            <person name="Van De Vossenberg J."/>
            <person name="Meysman F."/>
            <person name="Nielsen L.P."/>
            <person name="Schramm A."/>
            <person name="Kjeldsen K.U."/>
        </authorList>
    </citation>
    <scope>NUCLEOTIDE SEQUENCE [LARGE SCALE GENOMIC DNA]</scope>
    <source>
        <strain evidence="1">MCF</strain>
    </source>
</reference>
<dbReference type="Proteomes" id="UP000287853">
    <property type="component" value="Unassembled WGS sequence"/>
</dbReference>
<organism evidence="1 2">
    <name type="scientific">Candidatus Electrothrix aarhusensis</name>
    <dbReference type="NCBI Taxonomy" id="1859131"/>
    <lineage>
        <taxon>Bacteria</taxon>
        <taxon>Pseudomonadati</taxon>
        <taxon>Thermodesulfobacteriota</taxon>
        <taxon>Desulfobulbia</taxon>
        <taxon>Desulfobulbales</taxon>
        <taxon>Desulfobulbaceae</taxon>
        <taxon>Candidatus Electrothrix</taxon>
    </lineage>
</organism>
<keyword evidence="2" id="KW-1185">Reference proteome</keyword>
<evidence type="ECO:0000313" key="1">
    <source>
        <dbReference type="EMBL" id="RWX47873.1"/>
    </source>
</evidence>
<accession>A0A444J476</accession>
<name>A0A444J476_9BACT</name>
<proteinExistence type="predicted"/>
<protein>
    <submittedName>
        <fullName evidence="1">Uncharacterized protein</fullName>
    </submittedName>
</protein>
<comment type="caution">
    <text evidence="1">The sequence shown here is derived from an EMBL/GenBank/DDBJ whole genome shotgun (WGS) entry which is preliminary data.</text>
</comment>
<evidence type="ECO:0000313" key="2">
    <source>
        <dbReference type="Proteomes" id="UP000287853"/>
    </source>
</evidence>
<gene>
    <name evidence="1" type="ORF">H206_05514</name>
</gene>
<sequence>MLEVKVVGKSLRGCIHYRQCMHCMQRKIMSVIPACVVCTQDYDFMFTFLIQHG</sequence>
<dbReference type="EMBL" id="MTKO01000017">
    <property type="protein sequence ID" value="RWX47873.1"/>
    <property type="molecule type" value="Genomic_DNA"/>
</dbReference>
<dbReference type="AlphaFoldDB" id="A0A444J476"/>